<dbReference type="AlphaFoldDB" id="A0AAN1XYF9"/>
<keyword evidence="1" id="KW-0732">Signal</keyword>
<sequence>MFALLVPLLAALSLVAQAQPDPNSQTYHVGPTPPPHGYPVIHATNISSSVIHPGRPVTGNVTTSENVYYVEARIEYRSVALHKEGPGRFSLSYTLPWYLPPWLRHAYTLEIVARTVDGVEAWRGIPVTVR</sequence>
<reference evidence="2 3" key="1">
    <citation type="journal article" date="2022" name="ISME Commun">
        <title>Vulcanimicrobium alpinus gen. nov. sp. nov., the first cultivated representative of the candidate phylum 'Eremiobacterota', is a metabolically versatile aerobic anoxygenic phototroph.</title>
        <authorList>
            <person name="Yabe S."/>
            <person name="Muto K."/>
            <person name="Abe K."/>
            <person name="Yokota A."/>
            <person name="Staudigel H."/>
            <person name="Tebo B.M."/>
        </authorList>
    </citation>
    <scope>NUCLEOTIDE SEQUENCE [LARGE SCALE GENOMIC DNA]</scope>
    <source>
        <strain evidence="2 3">WC8-2</strain>
    </source>
</reference>
<evidence type="ECO:0000313" key="2">
    <source>
        <dbReference type="EMBL" id="BDE07683.1"/>
    </source>
</evidence>
<keyword evidence="3" id="KW-1185">Reference proteome</keyword>
<dbReference type="RefSeq" id="WP_317995260.1">
    <property type="nucleotide sequence ID" value="NZ_AP025523.1"/>
</dbReference>
<dbReference type="Proteomes" id="UP001317532">
    <property type="component" value="Chromosome"/>
</dbReference>
<gene>
    <name evidence="2" type="ORF">WPS_29590</name>
</gene>
<protein>
    <submittedName>
        <fullName evidence="2">Uncharacterized protein</fullName>
    </submittedName>
</protein>
<accession>A0AAN1XYF9</accession>
<proteinExistence type="predicted"/>
<dbReference type="KEGG" id="vab:WPS_29590"/>
<name>A0AAN1XYF9_UNVUL</name>
<feature type="signal peptide" evidence="1">
    <location>
        <begin position="1"/>
        <end position="18"/>
    </location>
</feature>
<evidence type="ECO:0000313" key="3">
    <source>
        <dbReference type="Proteomes" id="UP001317532"/>
    </source>
</evidence>
<evidence type="ECO:0000256" key="1">
    <source>
        <dbReference type="SAM" id="SignalP"/>
    </source>
</evidence>
<organism evidence="2 3">
    <name type="scientific">Vulcanimicrobium alpinum</name>
    <dbReference type="NCBI Taxonomy" id="3016050"/>
    <lineage>
        <taxon>Bacteria</taxon>
        <taxon>Bacillati</taxon>
        <taxon>Vulcanimicrobiota</taxon>
        <taxon>Vulcanimicrobiia</taxon>
        <taxon>Vulcanimicrobiales</taxon>
        <taxon>Vulcanimicrobiaceae</taxon>
        <taxon>Vulcanimicrobium</taxon>
    </lineage>
</organism>
<dbReference type="EMBL" id="AP025523">
    <property type="protein sequence ID" value="BDE07683.1"/>
    <property type="molecule type" value="Genomic_DNA"/>
</dbReference>
<feature type="chain" id="PRO_5042898491" evidence="1">
    <location>
        <begin position="19"/>
        <end position="130"/>
    </location>
</feature>